<protein>
    <submittedName>
        <fullName evidence="1">Uncharacterized protein</fullName>
    </submittedName>
</protein>
<dbReference type="AlphaFoldDB" id="A0A6C0J7N8"/>
<name>A0A6C0J7N8_9ZZZZ</name>
<organism evidence="1">
    <name type="scientific">viral metagenome</name>
    <dbReference type="NCBI Taxonomy" id="1070528"/>
    <lineage>
        <taxon>unclassified sequences</taxon>
        <taxon>metagenomes</taxon>
        <taxon>organismal metagenomes</taxon>
    </lineage>
</organism>
<reference evidence="1" key="1">
    <citation type="journal article" date="2020" name="Nature">
        <title>Giant virus diversity and host interactions through global metagenomics.</title>
        <authorList>
            <person name="Schulz F."/>
            <person name="Roux S."/>
            <person name="Paez-Espino D."/>
            <person name="Jungbluth S."/>
            <person name="Walsh D.A."/>
            <person name="Denef V.J."/>
            <person name="McMahon K.D."/>
            <person name="Konstantinidis K.T."/>
            <person name="Eloe-Fadrosh E.A."/>
            <person name="Kyrpides N.C."/>
            <person name="Woyke T."/>
        </authorList>
    </citation>
    <scope>NUCLEOTIDE SEQUENCE</scope>
    <source>
        <strain evidence="1">GVMAG-M-3300025860-20</strain>
    </source>
</reference>
<accession>A0A6C0J7N8</accession>
<evidence type="ECO:0000313" key="1">
    <source>
        <dbReference type="EMBL" id="QHU00761.1"/>
    </source>
</evidence>
<dbReference type="EMBL" id="MN740329">
    <property type="protein sequence ID" value="QHU00761.1"/>
    <property type="molecule type" value="Genomic_DNA"/>
</dbReference>
<sequence length="82" mass="9865">MRFHIVKQQVYKFLPFDPLHILMPLHFVEQQVYKFHQFDVLHILMPVHPLGQQVCIFLQFDFFTYCNALAFCCKASLQIYSL</sequence>
<proteinExistence type="predicted"/>